<evidence type="ECO:0000256" key="5">
    <source>
        <dbReference type="ARBA" id="ARBA00022692"/>
    </source>
</evidence>
<evidence type="ECO:0000256" key="8">
    <source>
        <dbReference type="ARBA" id="ARBA00022989"/>
    </source>
</evidence>
<dbReference type="PANTHER" id="PTHR21049:SF0">
    <property type="entry name" value="DOLICHYL-DIPHOSPHOOLIGOSACCHARIDE--PROTEIN GLYCOSYLTRANSFERASE SUBUNIT 1"/>
    <property type="match status" value="1"/>
</dbReference>
<evidence type="ECO:0000256" key="7">
    <source>
        <dbReference type="ARBA" id="ARBA00022824"/>
    </source>
</evidence>
<dbReference type="GO" id="GO:0008250">
    <property type="term" value="C:oligosaccharyltransferase complex"/>
    <property type="evidence" value="ECO:0007669"/>
    <property type="project" value="UniProtKB-UniRule"/>
</dbReference>
<evidence type="ECO:0000256" key="6">
    <source>
        <dbReference type="ARBA" id="ARBA00022729"/>
    </source>
</evidence>
<protein>
    <recommendedName>
        <fullName evidence="10">Dolichyl-diphosphooligosaccharide--protein glycosyltransferase subunit 1</fullName>
    </recommendedName>
</protein>
<accession>A0A022VY67</accession>
<evidence type="ECO:0000256" key="3">
    <source>
        <dbReference type="ARBA" id="ARBA00004922"/>
    </source>
</evidence>
<dbReference type="InterPro" id="IPR007676">
    <property type="entry name" value="Ribophorin_I"/>
</dbReference>
<dbReference type="OrthoDB" id="310030at2759"/>
<feature type="compositionally biased region" description="Basic and acidic residues" evidence="11">
    <location>
        <begin position="199"/>
        <end position="208"/>
    </location>
</feature>
<keyword evidence="5 10" id="KW-0812">Transmembrane</keyword>
<comment type="function">
    <text evidence="1 10">Subunit of the oligosaccharyl transferase (OST) complex that catalyzes the initial transfer of a defined glycan (Glc(3)Man(9)GlcNAc(2) in eukaryotes) from the lipid carrier dolichol-pyrophosphate to an asparagine residue within an Asn-X-Ser/Thr consensus motif in nascent polypeptide chains, the first step in protein N-glycosylation. N-glycosylation occurs cotranslationally and the complex associates with the Sec61 complex at the channel-forming translocon complex that mediates protein translocation across the endoplasmic reticulum (ER). All subunits are required for a maximal enzyme activity.</text>
</comment>
<dbReference type="EMBL" id="KK207873">
    <property type="protein sequence ID" value="EZF51187.1"/>
    <property type="molecule type" value="Genomic_DNA"/>
</dbReference>
<dbReference type="Proteomes" id="UP000023758">
    <property type="component" value="Unassembled WGS sequence"/>
</dbReference>
<name>A0A022VY67_TRIRU</name>
<evidence type="ECO:0000256" key="2">
    <source>
        <dbReference type="ARBA" id="ARBA00004115"/>
    </source>
</evidence>
<evidence type="ECO:0000256" key="9">
    <source>
        <dbReference type="ARBA" id="ARBA00023136"/>
    </source>
</evidence>
<keyword evidence="9 10" id="KW-0472">Membrane</keyword>
<comment type="subunit">
    <text evidence="10">Component of the oligosaccharyltransferase (OST) complex.</text>
</comment>
<dbReference type="PANTHER" id="PTHR21049">
    <property type="entry name" value="RIBOPHORIN I"/>
    <property type="match status" value="1"/>
</dbReference>
<gene>
    <name evidence="12" type="ORF">H103_05557</name>
</gene>
<keyword evidence="6 10" id="KW-0732">Signal</keyword>
<dbReference type="HOGENOM" id="CLU_031381_1_0_1"/>
<comment type="pathway">
    <text evidence="3 10">Protein modification; protein glycosylation.</text>
</comment>
<feature type="transmembrane region" description="Helical" evidence="10">
    <location>
        <begin position="471"/>
        <end position="490"/>
    </location>
</feature>
<dbReference type="AlphaFoldDB" id="A0A022VY67"/>
<evidence type="ECO:0000256" key="10">
    <source>
        <dbReference type="RuleBase" id="RU361143"/>
    </source>
</evidence>
<dbReference type="GO" id="GO:0018279">
    <property type="term" value="P:protein N-linked glycosylation via asparagine"/>
    <property type="evidence" value="ECO:0007669"/>
    <property type="project" value="TreeGrafter"/>
</dbReference>
<sequence length="497" mass="56138">MKLLAALLLSCGLVSATAANTTATEPAIQVLPKNFRPPQVFRNNNLVRIINLEKSYVRESINVVVENVDKRPQSEYYVAFPTDTTNKVGGLEGWPKDSEEKKKFTVTSTRQIPSSSHQYFIIHLHQPLEPAAKLTLTLSYHLQSALTPIPAAIEQDGKQYLSYTFPQFVPSAYTTNKQKTTVKFRGTDVPDYTRPTTLKSEEDPKREGSTFTYGPYDMEVKPGTSAPITVRYEYTRPVVTCTRLERDIEISHWGGNMATEDRFWFRNDAAKLTKQFSRVEWTKKQFHNAQSVALNLIRVPLAPGSVNPYFIDDIGNVSTSRFLPATETRLGLLDLRPRYPIFGDWKYSFKIGWNNPLSSVLRKQKTGSGESYVLKVPFIEGPKIPEGVQYQDLEIRIILPEGAENVKYEIVDGLGIPNHIRSEISFYKTFLDTKGRTVLNISTTKVGDEAKDGFIIVTYNYPFLAAFRKPLSIFGAILAVFTAAWVLGNIDVSIKRR</sequence>
<evidence type="ECO:0000256" key="1">
    <source>
        <dbReference type="ARBA" id="ARBA00002791"/>
    </source>
</evidence>
<keyword evidence="8 10" id="KW-1133">Transmembrane helix</keyword>
<organism evidence="12">
    <name type="scientific">Trichophyton rubrum CBS 288.86</name>
    <dbReference type="NCBI Taxonomy" id="1215330"/>
    <lineage>
        <taxon>Eukaryota</taxon>
        <taxon>Fungi</taxon>
        <taxon>Dikarya</taxon>
        <taxon>Ascomycota</taxon>
        <taxon>Pezizomycotina</taxon>
        <taxon>Eurotiomycetes</taxon>
        <taxon>Eurotiomycetidae</taxon>
        <taxon>Onygenales</taxon>
        <taxon>Arthrodermataceae</taxon>
        <taxon>Trichophyton</taxon>
    </lineage>
</organism>
<comment type="similarity">
    <text evidence="4 10">Belongs to the OST1 family.</text>
</comment>
<evidence type="ECO:0000256" key="4">
    <source>
        <dbReference type="ARBA" id="ARBA00008905"/>
    </source>
</evidence>
<evidence type="ECO:0000256" key="11">
    <source>
        <dbReference type="SAM" id="MobiDB-lite"/>
    </source>
</evidence>
<feature type="region of interest" description="Disordered" evidence="11">
    <location>
        <begin position="193"/>
        <end position="216"/>
    </location>
</feature>
<reference evidence="12" key="1">
    <citation type="submission" date="2014-02" db="EMBL/GenBank/DDBJ databases">
        <title>The Genome Sequence of Trichophyton rubrum (morphotype fischeri) CBS 288.86.</title>
        <authorList>
            <consortium name="The Broad Institute Genomics Platform"/>
            <person name="Cuomo C.A."/>
            <person name="White T.C."/>
            <person name="Graser Y."/>
            <person name="Martinez-Rossi N."/>
            <person name="Heitman J."/>
            <person name="Young S.K."/>
            <person name="Zeng Q."/>
            <person name="Gargeya S."/>
            <person name="Abouelleil A."/>
            <person name="Alvarado L."/>
            <person name="Chapman S.B."/>
            <person name="Gainer-Dewar J."/>
            <person name="Goldberg J."/>
            <person name="Griggs A."/>
            <person name="Gujja S."/>
            <person name="Hansen M."/>
            <person name="Howarth C."/>
            <person name="Imamovic A."/>
            <person name="Larimer J."/>
            <person name="Martinez D."/>
            <person name="Murphy C."/>
            <person name="Pearson M.D."/>
            <person name="Persinoti G."/>
            <person name="Poon T."/>
            <person name="Priest M."/>
            <person name="Roberts A.D."/>
            <person name="Saif S."/>
            <person name="Shea T.D."/>
            <person name="Sykes S.N."/>
            <person name="Wortman J."/>
            <person name="Nusbaum C."/>
            <person name="Birren B."/>
        </authorList>
    </citation>
    <scope>NUCLEOTIDE SEQUENCE [LARGE SCALE GENOMIC DNA]</scope>
    <source>
        <strain evidence="12">CBS 288.86</strain>
    </source>
</reference>
<keyword evidence="7 10" id="KW-0256">Endoplasmic reticulum</keyword>
<dbReference type="UniPathway" id="UPA00378"/>
<dbReference type="Pfam" id="PF04597">
    <property type="entry name" value="Ribophorin_I"/>
    <property type="match status" value="1"/>
</dbReference>
<comment type="subcellular location">
    <subcellularLocation>
        <location evidence="2 10">Endoplasmic reticulum membrane</location>
        <topology evidence="2 10">Single-pass type I membrane protein</topology>
    </subcellularLocation>
</comment>
<feature type="chain" id="PRO_5005101411" description="Dolichyl-diphosphooligosaccharide--protein glycosyltransferase subunit 1" evidence="10">
    <location>
        <begin position="19"/>
        <end position="497"/>
    </location>
</feature>
<proteinExistence type="inferred from homology"/>
<evidence type="ECO:0000313" key="12">
    <source>
        <dbReference type="EMBL" id="EZF51187.1"/>
    </source>
</evidence>
<feature type="signal peptide" evidence="10">
    <location>
        <begin position="1"/>
        <end position="18"/>
    </location>
</feature>